<dbReference type="STRING" id="35755.UL82_08685"/>
<keyword evidence="2" id="KW-0547">Nucleotide-binding</keyword>
<dbReference type="HOGENOM" id="CLU_013420_0_0_11"/>
<dbReference type="GO" id="GO:0004386">
    <property type="term" value="F:helicase activity"/>
    <property type="evidence" value="ECO:0007669"/>
    <property type="project" value="UniProtKB-KW"/>
</dbReference>
<dbReference type="Pfam" id="PF13625">
    <property type="entry name" value="Helicase_C_3"/>
    <property type="match status" value="1"/>
</dbReference>
<dbReference type="OrthoDB" id="3415124at2"/>
<name>A0A0F6R2X5_9CORY</name>
<reference evidence="2 3" key="1">
    <citation type="journal article" date="2015" name="Genome Announc.">
        <title>Complete Genome Sequence of Corynebacterium kutscheri DSM 20755, a Corynebacterial Type Strain with Remarkably Low G+C Content of Chromosomal DNA.</title>
        <authorList>
            <person name="Ruckert C."/>
            <person name="Albersmeier A."/>
            <person name="Winkler A."/>
            <person name="Tauch A."/>
        </authorList>
    </citation>
    <scope>NUCLEOTIDE SEQUENCE [LARGE SCALE GENOMIC DNA]</scope>
    <source>
        <strain evidence="2 3">DSM 20755</strain>
    </source>
</reference>
<organism evidence="2 3">
    <name type="scientific">Corynebacterium kutscheri</name>
    <dbReference type="NCBI Taxonomy" id="35755"/>
    <lineage>
        <taxon>Bacteria</taxon>
        <taxon>Bacillati</taxon>
        <taxon>Actinomycetota</taxon>
        <taxon>Actinomycetes</taxon>
        <taxon>Mycobacteriales</taxon>
        <taxon>Corynebacteriaceae</taxon>
        <taxon>Corynebacterium</taxon>
    </lineage>
</organism>
<evidence type="ECO:0000313" key="3">
    <source>
        <dbReference type="Proteomes" id="UP000033457"/>
    </source>
</evidence>
<protein>
    <submittedName>
        <fullName evidence="2">Helicase conserved C-terminal domain</fullName>
    </submittedName>
</protein>
<gene>
    <name evidence="2" type="ORF">UL82_08685</name>
</gene>
<dbReference type="RefSeq" id="WP_046440386.1">
    <property type="nucleotide sequence ID" value="NZ_CP011312.1"/>
</dbReference>
<dbReference type="Proteomes" id="UP000033457">
    <property type="component" value="Chromosome"/>
</dbReference>
<dbReference type="InterPro" id="IPR032830">
    <property type="entry name" value="XPB/Ssl2_N"/>
</dbReference>
<accession>A0A0F6R2X5</accession>
<keyword evidence="3" id="KW-1185">Reference proteome</keyword>
<feature type="domain" description="Helicase XPB/Ssl2 N-terminal" evidence="1">
    <location>
        <begin position="459"/>
        <end position="580"/>
    </location>
</feature>
<keyword evidence="2" id="KW-0347">Helicase</keyword>
<sequence>MTSFSPTAAFSTWLETTDTQQLARIIHTRRDVLYPIPPTTSAFMGRLEIGYSQNEASLSLNAPALIVLEALRVLGGGIHPIDHPELYALTSSLLGSQHTSAGLGRLYDAALAFPIDDSSALAPHAAEVSAFGRFHVDFPGLPTAADISASFSTLTKPQLFLLRNILRQGGSTIMRENYHDLIKNGILIQLDARTVRLSEVTRALLRQETPRVINYVELERRKASDITTQATGQGLEVVRLMRMMLSFLRITPLPLLKNNALGVRPLAHLAKELRSNELTTLRLIGIALAAGLIERGALRPTPEPEDLSSYLGVTELSETWEQADLAQQWYLLAIAWLNQATFAAWLVGTPGTTNKPLRALEDETFIGSLPAAKANLLCLFSTSEQPLIIEDFASVAAIDSPLRAARLHPQIRDHILHEARFLGLLVDNQGTIFARDICHQIEALATTMTQHTPAITEQLIIQPDMTIVAPGPLSWEMHKFLSSIADIESYGVASIYRLNNESVRRGLDHGHSSEEMINFLRRYHGDLPQAIEFLITDAATEHGTIRGGLATSYIRANNPLLIDAIMNSAISSSLSLRRIAPEILISSLPLGTLITTLGEHGFHIAAENNTGELIDILGAGYQVSAPVKTHPPLITQEVIARMVHTLRPTSNASLEPQISSTTEKIKAAIATNQQIQVVLKADSTTINDSSTQLLVSPIMIHAGVLTAIDTAGVRRSIALDKIEQVTTS</sequence>
<keyword evidence="2" id="KW-0378">Hydrolase</keyword>
<evidence type="ECO:0000259" key="1">
    <source>
        <dbReference type="Pfam" id="PF13625"/>
    </source>
</evidence>
<keyword evidence="2" id="KW-0067">ATP-binding</keyword>
<evidence type="ECO:0000313" key="2">
    <source>
        <dbReference type="EMBL" id="AKE41893.1"/>
    </source>
</evidence>
<dbReference type="EMBL" id="CP011312">
    <property type="protein sequence ID" value="AKE41893.1"/>
    <property type="molecule type" value="Genomic_DNA"/>
</dbReference>
<proteinExistence type="predicted"/>
<dbReference type="AlphaFoldDB" id="A0A0F6R2X5"/>
<dbReference type="KEGG" id="cku:UL82_08685"/>